<protein>
    <submittedName>
        <fullName evidence="2">Uncharacterized protein</fullName>
    </submittedName>
</protein>
<proteinExistence type="predicted"/>
<gene>
    <name evidence="2" type="ORF">SEVIR_8G135250v2</name>
</gene>
<keyword evidence="3" id="KW-1185">Reference proteome</keyword>
<sequence length="95" mass="10115">MIELADRFSCTRPRGCFSRKRTIFPRIPPPHRHLSSTPAPSILRPPPAPAAALHRLPAPNPALHRLLGQIPPAAAASSVLPPRVLPGCLASSLPS</sequence>
<reference evidence="2" key="1">
    <citation type="submission" date="2019-03" db="EMBL/GenBank/DDBJ databases">
        <title>WGS assembly of Setaria viridis.</title>
        <authorList>
            <person name="Huang P."/>
            <person name="Jenkins J."/>
            <person name="Grimwood J."/>
            <person name="Barry K."/>
            <person name="Healey A."/>
            <person name="Mamidi S."/>
            <person name="Sreedasyam A."/>
            <person name="Shu S."/>
            <person name="Feldman M."/>
            <person name="Wu J."/>
            <person name="Yu Y."/>
            <person name="Chen C."/>
            <person name="Johnson J."/>
            <person name="Rokhsar D."/>
            <person name="Baxter I."/>
            <person name="Schmutz J."/>
            <person name="Brutnell T."/>
            <person name="Kellogg E."/>
        </authorList>
    </citation>
    <scope>NUCLEOTIDE SEQUENCE [LARGE SCALE GENOMIC DNA]</scope>
</reference>
<organism evidence="2 3">
    <name type="scientific">Setaria viridis</name>
    <name type="common">Green bristlegrass</name>
    <name type="synonym">Setaria italica subsp. viridis</name>
    <dbReference type="NCBI Taxonomy" id="4556"/>
    <lineage>
        <taxon>Eukaryota</taxon>
        <taxon>Viridiplantae</taxon>
        <taxon>Streptophyta</taxon>
        <taxon>Embryophyta</taxon>
        <taxon>Tracheophyta</taxon>
        <taxon>Spermatophyta</taxon>
        <taxon>Magnoliopsida</taxon>
        <taxon>Liliopsida</taxon>
        <taxon>Poales</taxon>
        <taxon>Poaceae</taxon>
        <taxon>PACMAD clade</taxon>
        <taxon>Panicoideae</taxon>
        <taxon>Panicodae</taxon>
        <taxon>Paniceae</taxon>
        <taxon>Cenchrinae</taxon>
        <taxon>Setaria</taxon>
    </lineage>
</organism>
<dbReference type="Gramene" id="TKW00790">
    <property type="protein sequence ID" value="TKW00790"/>
    <property type="gene ID" value="SEVIR_8G135250v2"/>
</dbReference>
<name>A0A4U6TEZ0_SETVI</name>
<dbReference type="AlphaFoldDB" id="A0A4U6TEZ0"/>
<evidence type="ECO:0000256" key="1">
    <source>
        <dbReference type="SAM" id="MobiDB-lite"/>
    </source>
</evidence>
<dbReference type="Proteomes" id="UP000298652">
    <property type="component" value="Chromosome 8"/>
</dbReference>
<accession>A0A4U6TEZ0</accession>
<evidence type="ECO:0000313" key="2">
    <source>
        <dbReference type="EMBL" id="TKW00790.1"/>
    </source>
</evidence>
<dbReference type="EMBL" id="CM016559">
    <property type="protein sequence ID" value="TKW00790.1"/>
    <property type="molecule type" value="Genomic_DNA"/>
</dbReference>
<feature type="region of interest" description="Disordered" evidence="1">
    <location>
        <begin position="27"/>
        <end position="55"/>
    </location>
</feature>
<evidence type="ECO:0000313" key="3">
    <source>
        <dbReference type="Proteomes" id="UP000298652"/>
    </source>
</evidence>